<comment type="caution">
    <text evidence="12">The sequence shown here is derived from an EMBL/GenBank/DDBJ whole genome shotgun (WGS) entry which is preliminary data.</text>
</comment>
<evidence type="ECO:0000256" key="2">
    <source>
        <dbReference type="ARBA" id="ARBA00007668"/>
    </source>
</evidence>
<dbReference type="PANTHER" id="PTHR12119">
    <property type="entry name" value="UBIQUINOL-CYTOCHROME C REDUCTASE COMPLEX UBIQUINONE-BINDING PROTEIN QP-C"/>
    <property type="match status" value="1"/>
</dbReference>
<comment type="subunit">
    <text evidence="11">Component of the ubiquinol-cytochrome c oxidoreductase (cytochrome b-c1 complex, complex III, CIII), a multisubunit enzyme composed of 3 respiratory subunits cytochrome b, cytochrome c1 and Rieske protein, 2 core protein subunits, and additional low-molecular weight protein subunits. The complex exists as an obligatory dimer and forms supercomplexes (SCs) in the inner mitochondrial membrane with cytochrome c oxidase (complex IV, CIV).</text>
</comment>
<dbReference type="InterPro" id="IPR036642">
    <property type="entry name" value="Cyt_bc1_su8_sf"/>
</dbReference>
<evidence type="ECO:0000256" key="8">
    <source>
        <dbReference type="ARBA" id="ARBA00022989"/>
    </source>
</evidence>
<sequence length="82" mass="9608">MEYNENLPKGLGREPVYCWGHKNVPKQVGITSYTLSPNRSRPMAHAFHRAIFNTFRRSKAQFLYVVPPFVVAWLLMSWANQR</sequence>
<protein>
    <recommendedName>
        <fullName evidence="11">Cytochrome b-c1 complex subunit 8</fullName>
    </recommendedName>
    <alternativeName>
        <fullName evidence="11">Complex III subunit 8</fullName>
    </alternativeName>
</protein>
<keyword evidence="10 11" id="KW-0472">Membrane</keyword>
<dbReference type="RefSeq" id="XP_007722274.1">
    <property type="nucleotide sequence ID" value="XM_007724084.1"/>
</dbReference>
<evidence type="ECO:0000256" key="7">
    <source>
        <dbReference type="ARBA" id="ARBA00022982"/>
    </source>
</evidence>
<dbReference type="Pfam" id="PF02939">
    <property type="entry name" value="UcrQ"/>
    <property type="match status" value="1"/>
</dbReference>
<comment type="function">
    <text evidence="11">Component of the ubiquinol-cytochrome c oxidoreductase, a multisubunit transmembrane complex that is part of the mitochondrial electron transport chain which drives oxidative phosphorylation. The complex plays an important role in the uptake of multiple carbon sources present in different host niches.</text>
</comment>
<name>W9YYK2_9EURO</name>
<evidence type="ECO:0000313" key="13">
    <source>
        <dbReference type="Proteomes" id="UP000019484"/>
    </source>
</evidence>
<keyword evidence="3 11" id="KW-0813">Transport</keyword>
<dbReference type="GeneID" id="19158073"/>
<evidence type="ECO:0000256" key="10">
    <source>
        <dbReference type="ARBA" id="ARBA00023136"/>
    </source>
</evidence>
<accession>W9YYK2</accession>
<keyword evidence="9 11" id="KW-0496">Mitochondrion</keyword>
<dbReference type="eggNOG" id="KOG4116">
    <property type="taxonomic scope" value="Eukaryota"/>
</dbReference>
<dbReference type="STRING" id="1182541.W9YYK2"/>
<dbReference type="SUPFAM" id="SSF81508">
    <property type="entry name" value="Ubiquinone-binding protein QP-C of cytochrome bc1 complex (Ubiquinol-cytochrome c reductase)"/>
    <property type="match status" value="1"/>
</dbReference>
<dbReference type="AlphaFoldDB" id="W9YYK2"/>
<evidence type="ECO:0000256" key="5">
    <source>
        <dbReference type="ARBA" id="ARBA00022692"/>
    </source>
</evidence>
<evidence type="ECO:0000256" key="6">
    <source>
        <dbReference type="ARBA" id="ARBA00022792"/>
    </source>
</evidence>
<keyword evidence="5 11" id="KW-0812">Transmembrane</keyword>
<dbReference type="Gene3D" id="1.20.5.210">
    <property type="entry name" value="Cytochrome b-c1 complex subunit 8"/>
    <property type="match status" value="1"/>
</dbReference>
<evidence type="ECO:0000313" key="12">
    <source>
        <dbReference type="EMBL" id="EXJ94780.1"/>
    </source>
</evidence>
<dbReference type="InterPro" id="IPR004205">
    <property type="entry name" value="Cyt_bc1_su8"/>
</dbReference>
<dbReference type="HOGENOM" id="CLU_156007_0_1_1"/>
<keyword evidence="4 11" id="KW-0679">Respiratory chain</keyword>
<evidence type="ECO:0000256" key="3">
    <source>
        <dbReference type="ARBA" id="ARBA00022448"/>
    </source>
</evidence>
<gene>
    <name evidence="12" type="ORF">A1O1_03178</name>
</gene>
<feature type="transmembrane region" description="Helical" evidence="11">
    <location>
        <begin position="62"/>
        <end position="79"/>
    </location>
</feature>
<evidence type="ECO:0000256" key="9">
    <source>
        <dbReference type="ARBA" id="ARBA00023128"/>
    </source>
</evidence>
<proteinExistence type="inferred from homology"/>
<dbReference type="EMBL" id="AMWN01000002">
    <property type="protein sequence ID" value="EXJ94780.1"/>
    <property type="molecule type" value="Genomic_DNA"/>
</dbReference>
<reference evidence="12 13" key="1">
    <citation type="submission" date="2013-03" db="EMBL/GenBank/DDBJ databases">
        <title>The Genome Sequence of Capronia coronata CBS 617.96.</title>
        <authorList>
            <consortium name="The Broad Institute Genomics Platform"/>
            <person name="Cuomo C."/>
            <person name="de Hoog S."/>
            <person name="Gorbushina A."/>
            <person name="Walker B."/>
            <person name="Young S.K."/>
            <person name="Zeng Q."/>
            <person name="Gargeya S."/>
            <person name="Fitzgerald M."/>
            <person name="Haas B."/>
            <person name="Abouelleil A."/>
            <person name="Allen A.W."/>
            <person name="Alvarado L."/>
            <person name="Arachchi H.M."/>
            <person name="Berlin A.M."/>
            <person name="Chapman S.B."/>
            <person name="Gainer-Dewar J."/>
            <person name="Goldberg J."/>
            <person name="Griggs A."/>
            <person name="Gujja S."/>
            <person name="Hansen M."/>
            <person name="Howarth C."/>
            <person name="Imamovic A."/>
            <person name="Ireland A."/>
            <person name="Larimer J."/>
            <person name="McCowan C."/>
            <person name="Murphy C."/>
            <person name="Pearson M."/>
            <person name="Poon T.W."/>
            <person name="Priest M."/>
            <person name="Roberts A."/>
            <person name="Saif S."/>
            <person name="Shea T."/>
            <person name="Sisk P."/>
            <person name="Sykes S."/>
            <person name="Wortman J."/>
            <person name="Nusbaum C."/>
            <person name="Birren B."/>
        </authorList>
    </citation>
    <scope>NUCLEOTIDE SEQUENCE [LARGE SCALE GENOMIC DNA]</scope>
    <source>
        <strain evidence="12 13">CBS 617.96</strain>
    </source>
</reference>
<comment type="similarity">
    <text evidence="2 11">Belongs to the UQCRQ/QCR8 family.</text>
</comment>
<organism evidence="12 13">
    <name type="scientific">Capronia coronata CBS 617.96</name>
    <dbReference type="NCBI Taxonomy" id="1182541"/>
    <lineage>
        <taxon>Eukaryota</taxon>
        <taxon>Fungi</taxon>
        <taxon>Dikarya</taxon>
        <taxon>Ascomycota</taxon>
        <taxon>Pezizomycotina</taxon>
        <taxon>Eurotiomycetes</taxon>
        <taxon>Chaetothyriomycetidae</taxon>
        <taxon>Chaetothyriales</taxon>
        <taxon>Herpotrichiellaceae</taxon>
        <taxon>Capronia</taxon>
    </lineage>
</organism>
<dbReference type="GO" id="GO:0006122">
    <property type="term" value="P:mitochondrial electron transport, ubiquinol to cytochrome c"/>
    <property type="evidence" value="ECO:0007669"/>
    <property type="project" value="UniProtKB-UniRule"/>
</dbReference>
<keyword evidence="8 11" id="KW-1133">Transmembrane helix</keyword>
<evidence type="ECO:0000256" key="4">
    <source>
        <dbReference type="ARBA" id="ARBA00022660"/>
    </source>
</evidence>
<dbReference type="Proteomes" id="UP000019484">
    <property type="component" value="Unassembled WGS sequence"/>
</dbReference>
<evidence type="ECO:0000256" key="1">
    <source>
        <dbReference type="ARBA" id="ARBA00004434"/>
    </source>
</evidence>
<dbReference type="GO" id="GO:0005743">
    <property type="term" value="C:mitochondrial inner membrane"/>
    <property type="evidence" value="ECO:0007669"/>
    <property type="project" value="UniProtKB-SubCell"/>
</dbReference>
<dbReference type="GO" id="GO:0045275">
    <property type="term" value="C:respiratory chain complex III"/>
    <property type="evidence" value="ECO:0007669"/>
    <property type="project" value="UniProtKB-UniRule"/>
</dbReference>
<keyword evidence="13" id="KW-1185">Reference proteome</keyword>
<keyword evidence="6 11" id="KW-0999">Mitochondrion inner membrane</keyword>
<dbReference type="PANTHER" id="PTHR12119:SF2">
    <property type="entry name" value="CYTOCHROME B-C1 COMPLEX SUBUNIT 8"/>
    <property type="match status" value="1"/>
</dbReference>
<dbReference type="FunFam" id="1.20.5.210:FF:000001">
    <property type="entry name" value="Cytochrome b-c1 complex subunit 8"/>
    <property type="match status" value="1"/>
</dbReference>
<evidence type="ECO:0000256" key="11">
    <source>
        <dbReference type="RuleBase" id="RU368118"/>
    </source>
</evidence>
<dbReference type="OrthoDB" id="6683853at2759"/>
<comment type="subcellular location">
    <subcellularLocation>
        <location evidence="1 11">Mitochondrion inner membrane</location>
        <topology evidence="1 11">Single-pass membrane protein</topology>
    </subcellularLocation>
</comment>
<keyword evidence="7 11" id="KW-0249">Electron transport</keyword>